<dbReference type="SUPFAM" id="SSF51556">
    <property type="entry name" value="Metallo-dependent hydrolases"/>
    <property type="match status" value="1"/>
</dbReference>
<evidence type="ECO:0000313" key="1">
    <source>
        <dbReference type="EMBL" id="VTZ93437.1"/>
    </source>
</evidence>
<gene>
    <name evidence="1" type="ORF">LMUP508_01954</name>
</gene>
<sequence>MIWVTDSPWSVTFNTYHQLATWLENTDLFTADELADVMYNNANRVYFKAADVAAAQAAEDPVAARFKKSH</sequence>
<name>A0A508YXU2_LIMMU</name>
<dbReference type="EMBL" id="CABFNH010000032">
    <property type="protein sequence ID" value="VTZ93437.1"/>
    <property type="molecule type" value="Genomic_DNA"/>
</dbReference>
<dbReference type="AlphaFoldDB" id="A0A508YXU2"/>
<reference evidence="1 2" key="1">
    <citation type="submission" date="2019-06" db="EMBL/GenBank/DDBJ databases">
        <authorList>
            <person name="Rodrigo-Torres L."/>
            <person name="Arahal R. D."/>
            <person name="Lucena T."/>
        </authorList>
    </citation>
    <scope>NUCLEOTIDE SEQUENCE [LARGE SCALE GENOMIC DNA]</scope>
    <source>
        <strain evidence="1 2">INIA P508</strain>
    </source>
</reference>
<organism evidence="1 2">
    <name type="scientific">Limosilactobacillus mucosae</name>
    <name type="common">Lactobacillus mucosae</name>
    <dbReference type="NCBI Taxonomy" id="97478"/>
    <lineage>
        <taxon>Bacteria</taxon>
        <taxon>Bacillati</taxon>
        <taxon>Bacillota</taxon>
        <taxon>Bacilli</taxon>
        <taxon>Lactobacillales</taxon>
        <taxon>Lactobacillaceae</taxon>
        <taxon>Limosilactobacillus</taxon>
    </lineage>
</organism>
<accession>A0A508YXU2</accession>
<proteinExistence type="predicted"/>
<dbReference type="InterPro" id="IPR032466">
    <property type="entry name" value="Metal_Hydrolase"/>
</dbReference>
<evidence type="ECO:0000313" key="2">
    <source>
        <dbReference type="Proteomes" id="UP000365705"/>
    </source>
</evidence>
<protein>
    <submittedName>
        <fullName evidence="1">Uncharacterized protein</fullName>
    </submittedName>
</protein>
<dbReference type="Proteomes" id="UP000365705">
    <property type="component" value="Unassembled WGS sequence"/>
</dbReference>